<protein>
    <submittedName>
        <fullName evidence="4">Putative Pentatricopeptide repeat-containing protein</fullName>
    </submittedName>
</protein>
<dbReference type="NCBIfam" id="TIGR00756">
    <property type="entry name" value="PPR"/>
    <property type="match status" value="2"/>
</dbReference>
<organism evidence="4 5">
    <name type="scientific">Cocos nucifera</name>
    <name type="common">Coconut palm</name>
    <dbReference type="NCBI Taxonomy" id="13894"/>
    <lineage>
        <taxon>Eukaryota</taxon>
        <taxon>Viridiplantae</taxon>
        <taxon>Streptophyta</taxon>
        <taxon>Embryophyta</taxon>
        <taxon>Tracheophyta</taxon>
        <taxon>Spermatophyta</taxon>
        <taxon>Magnoliopsida</taxon>
        <taxon>Liliopsida</taxon>
        <taxon>Arecaceae</taxon>
        <taxon>Arecoideae</taxon>
        <taxon>Cocoseae</taxon>
        <taxon>Attaleinae</taxon>
        <taxon>Cocos</taxon>
    </lineage>
</organism>
<dbReference type="Proteomes" id="UP000797356">
    <property type="component" value="Chromosome 4"/>
</dbReference>
<proteinExistence type="inferred from homology"/>
<comment type="similarity">
    <text evidence="1">Belongs to the PPR family. P subfamily.</text>
</comment>
<comment type="caution">
    <text evidence="4">The sequence shown here is derived from an EMBL/GenBank/DDBJ whole genome shotgun (WGS) entry which is preliminary data.</text>
</comment>
<keyword evidence="5" id="KW-1185">Reference proteome</keyword>
<accession>A0A8K0I592</accession>
<reference evidence="4" key="2">
    <citation type="submission" date="2019-07" db="EMBL/GenBank/DDBJ databases">
        <authorList>
            <person name="Yang Y."/>
            <person name="Bocs S."/>
            <person name="Baudouin L."/>
        </authorList>
    </citation>
    <scope>NUCLEOTIDE SEQUENCE</scope>
    <source>
        <tissue evidence="4">Spear leaf of Hainan Tall coconut</tissue>
    </source>
</reference>
<dbReference type="OrthoDB" id="1709053at2759"/>
<name>A0A8K0I592_COCNU</name>
<reference evidence="4" key="1">
    <citation type="journal article" date="2017" name="Gigascience">
        <title>The genome draft of coconut (Cocos nucifera).</title>
        <authorList>
            <person name="Xiao Y."/>
            <person name="Xu P."/>
            <person name="Fan H."/>
            <person name="Baudouin L."/>
            <person name="Xia W."/>
            <person name="Bocs S."/>
            <person name="Xu J."/>
            <person name="Li Q."/>
            <person name="Guo A."/>
            <person name="Zhou L."/>
            <person name="Li J."/>
            <person name="Wu Y."/>
            <person name="Ma Z."/>
            <person name="Armero A."/>
            <person name="Issali A.E."/>
            <person name="Liu N."/>
            <person name="Peng M."/>
            <person name="Yang Y."/>
        </authorList>
    </citation>
    <scope>NUCLEOTIDE SEQUENCE</scope>
    <source>
        <tissue evidence="4">Spear leaf of Hainan Tall coconut</tissue>
    </source>
</reference>
<dbReference type="AlphaFoldDB" id="A0A8K0I592"/>
<dbReference type="InterPro" id="IPR002885">
    <property type="entry name" value="PPR_rpt"/>
</dbReference>
<dbReference type="InterPro" id="IPR050872">
    <property type="entry name" value="PPR_P_subfamily"/>
</dbReference>
<evidence type="ECO:0000313" key="5">
    <source>
        <dbReference type="Proteomes" id="UP000797356"/>
    </source>
</evidence>
<dbReference type="Pfam" id="PF13041">
    <property type="entry name" value="PPR_2"/>
    <property type="match status" value="1"/>
</dbReference>
<evidence type="ECO:0000313" key="4">
    <source>
        <dbReference type="EMBL" id="KAG1337757.1"/>
    </source>
</evidence>
<dbReference type="InterPro" id="IPR011990">
    <property type="entry name" value="TPR-like_helical_dom_sf"/>
</dbReference>
<dbReference type="PANTHER" id="PTHR46128:SF211">
    <property type="entry name" value="PENTACOTRIPEPTIDE-REPEAT REGION OF PRORP DOMAIN-CONTAINING PROTEIN"/>
    <property type="match status" value="1"/>
</dbReference>
<sequence length="162" mass="18288">MEILERLVRDSTVSPNVATNAVMLNGLCKLGMFLEVTELDGEEWPLEGLIHLFMAWEASSFAKEMMEKVFKPDTVMYGSLMDALAQENKIDVALGIWNQVLDNGFQAGVIMHNILINALCFVGKVEEALHVCMEMKQKRCTQNLARCNMLMDGLIGTRYHFL</sequence>
<feature type="repeat" description="PPR" evidence="3">
    <location>
        <begin position="108"/>
        <end position="142"/>
    </location>
</feature>
<dbReference type="EMBL" id="CM017875">
    <property type="protein sequence ID" value="KAG1337757.1"/>
    <property type="molecule type" value="Genomic_DNA"/>
</dbReference>
<gene>
    <name evidence="4" type="ORF">COCNU_04G000630</name>
</gene>
<dbReference type="Pfam" id="PF01535">
    <property type="entry name" value="PPR"/>
    <property type="match status" value="2"/>
</dbReference>
<dbReference type="PANTHER" id="PTHR46128">
    <property type="entry name" value="MITOCHONDRIAL GROUP I INTRON SPLICING FACTOR CCM1"/>
    <property type="match status" value="1"/>
</dbReference>
<feature type="repeat" description="PPR" evidence="3">
    <location>
        <begin position="73"/>
        <end position="107"/>
    </location>
</feature>
<evidence type="ECO:0000256" key="1">
    <source>
        <dbReference type="ARBA" id="ARBA00007626"/>
    </source>
</evidence>
<evidence type="ECO:0000256" key="2">
    <source>
        <dbReference type="ARBA" id="ARBA00022737"/>
    </source>
</evidence>
<keyword evidence="2" id="KW-0677">Repeat</keyword>
<dbReference type="Gene3D" id="1.25.40.10">
    <property type="entry name" value="Tetratricopeptide repeat domain"/>
    <property type="match status" value="1"/>
</dbReference>
<dbReference type="PROSITE" id="PS51375">
    <property type="entry name" value="PPR"/>
    <property type="match status" value="2"/>
</dbReference>
<evidence type="ECO:0000256" key="3">
    <source>
        <dbReference type="PROSITE-ProRule" id="PRU00708"/>
    </source>
</evidence>